<sequence>MRKQHVIAGTMLILSTMGLMSCQKEQEVTPTETEQEVIQTTDNSAIEEGAIKFTLIKPALLRLSHLQQAAVNYKTIDDLLNYFKVNGTKPSGLFFNGDKIADGRGDSYSTLKPAEIQLANNQRVTQSSMTRSADTLLLDKIIDNTKSTTALPTSVSFTKETGYAIYHTTTSLSYITQPLDVKLKLHDSSIQWKIFGGGKDNNVKLSATKPVNGQWLVNVPAGKKLKISVYKVKVTRNYTYQVFMDLGGQVSAYFSTPQRGKNYLGLPAINFWTGILPNARPSQKGTVTSQQYEYVIKRQFI</sequence>
<name>A0A4V1RVK1_9BACT</name>
<comment type="caution">
    <text evidence="1">The sequence shown here is derived from an EMBL/GenBank/DDBJ whole genome shotgun (WGS) entry which is preliminary data.</text>
</comment>
<accession>A0A4V1RVK1</accession>
<reference evidence="1 2" key="1">
    <citation type="submission" date="2019-01" db="EMBL/GenBank/DDBJ databases">
        <title>Spirosoma flava sp. nov., a propanil-degrading bacterium isolated from herbicide-contaminated soil.</title>
        <authorList>
            <person name="Zhang L."/>
            <person name="Jiang J.-D."/>
        </authorList>
    </citation>
    <scope>NUCLEOTIDE SEQUENCE [LARGE SCALE GENOMIC DNA]</scope>
    <source>
        <strain evidence="1 2">TY50</strain>
    </source>
</reference>
<dbReference type="RefSeq" id="WP_129605877.1">
    <property type="nucleotide sequence ID" value="NZ_SBLB01000010.1"/>
</dbReference>
<dbReference type="PROSITE" id="PS51257">
    <property type="entry name" value="PROKAR_LIPOPROTEIN"/>
    <property type="match status" value="1"/>
</dbReference>
<evidence type="ECO:0000313" key="1">
    <source>
        <dbReference type="EMBL" id="RYC67048.1"/>
    </source>
</evidence>
<keyword evidence="2" id="KW-1185">Reference proteome</keyword>
<protein>
    <submittedName>
        <fullName evidence="1">Uncharacterized protein</fullName>
    </submittedName>
</protein>
<dbReference type="EMBL" id="SBLB01000010">
    <property type="protein sequence ID" value="RYC67048.1"/>
    <property type="molecule type" value="Genomic_DNA"/>
</dbReference>
<evidence type="ECO:0000313" key="2">
    <source>
        <dbReference type="Proteomes" id="UP000290407"/>
    </source>
</evidence>
<dbReference type="Proteomes" id="UP000290407">
    <property type="component" value="Unassembled WGS sequence"/>
</dbReference>
<gene>
    <name evidence="1" type="ORF">EQG79_27135</name>
</gene>
<proteinExistence type="predicted"/>
<organism evidence="1 2">
    <name type="scientific">Spirosoma sordidisoli</name>
    <dbReference type="NCBI Taxonomy" id="2502893"/>
    <lineage>
        <taxon>Bacteria</taxon>
        <taxon>Pseudomonadati</taxon>
        <taxon>Bacteroidota</taxon>
        <taxon>Cytophagia</taxon>
        <taxon>Cytophagales</taxon>
        <taxon>Cytophagaceae</taxon>
        <taxon>Spirosoma</taxon>
    </lineage>
</organism>
<dbReference type="AlphaFoldDB" id="A0A4V1RVK1"/>